<keyword evidence="2 4" id="KW-0285">Flavoprotein</keyword>
<dbReference type="Proteomes" id="UP000028680">
    <property type="component" value="Chromosome"/>
</dbReference>
<feature type="binding site" evidence="4">
    <location>
        <position position="296"/>
    </location>
    <ligand>
        <name>FAD</name>
        <dbReference type="ChEBI" id="CHEBI:57692"/>
    </ligand>
</feature>
<evidence type="ECO:0000256" key="3">
    <source>
        <dbReference type="ARBA" id="ARBA00022827"/>
    </source>
</evidence>
<dbReference type="Pfam" id="PF00875">
    <property type="entry name" value="DNA_photolyase"/>
    <property type="match status" value="1"/>
</dbReference>
<keyword evidence="8" id="KW-0456">Lyase</keyword>
<evidence type="ECO:0000313" key="8">
    <source>
        <dbReference type="EMBL" id="AII88182.1"/>
    </source>
</evidence>
<keyword evidence="3 4" id="KW-0274">FAD</keyword>
<keyword evidence="5" id="KW-0157">Chromophore</keyword>
<comment type="cofactor">
    <cofactor evidence="1">
        <name>(6R)-5,10-methylene-5,6,7,8-tetrahydrofolate</name>
        <dbReference type="ChEBI" id="CHEBI:15636"/>
    </cofactor>
</comment>
<dbReference type="InterPro" id="IPR002081">
    <property type="entry name" value="Cryptochrome/DNA_photolyase_1"/>
</dbReference>
<name>A0AAN0VJL1_9RHOB</name>
<dbReference type="SUPFAM" id="SSF48173">
    <property type="entry name" value="Cryptochrome/photolyase FAD-binding domain"/>
    <property type="match status" value="1"/>
</dbReference>
<dbReference type="Pfam" id="PF03441">
    <property type="entry name" value="FAD_binding_7"/>
    <property type="match status" value="1"/>
</dbReference>
<evidence type="ECO:0000256" key="5">
    <source>
        <dbReference type="RuleBase" id="RU004182"/>
    </source>
</evidence>
<dbReference type="PRINTS" id="PR00147">
    <property type="entry name" value="DNAPHOTLYASE"/>
</dbReference>
<evidence type="ECO:0000256" key="6">
    <source>
        <dbReference type="SAM" id="MobiDB-lite"/>
    </source>
</evidence>
<dbReference type="InterPro" id="IPR014729">
    <property type="entry name" value="Rossmann-like_a/b/a_fold"/>
</dbReference>
<dbReference type="PANTHER" id="PTHR11455:SF9">
    <property type="entry name" value="CRYPTOCHROME CIRCADIAN CLOCK 5 ISOFORM X1"/>
    <property type="match status" value="1"/>
</dbReference>
<organism evidence="8 9">
    <name type="scientific">Planktomarina temperata RCA23</name>
    <dbReference type="NCBI Taxonomy" id="666509"/>
    <lineage>
        <taxon>Bacteria</taxon>
        <taxon>Pseudomonadati</taxon>
        <taxon>Pseudomonadota</taxon>
        <taxon>Alphaproteobacteria</taxon>
        <taxon>Rhodobacterales</taxon>
        <taxon>Paracoccaceae</taxon>
        <taxon>Planktomarina</taxon>
    </lineage>
</organism>
<comment type="cofactor">
    <cofactor evidence="4">
        <name>FAD</name>
        <dbReference type="ChEBI" id="CHEBI:57692"/>
    </cofactor>
    <text evidence="4">Binds 1 FAD per subunit.</text>
</comment>
<feature type="region of interest" description="Disordered" evidence="6">
    <location>
        <begin position="516"/>
        <end position="537"/>
    </location>
</feature>
<proteinExistence type="inferred from homology"/>
<dbReference type="GO" id="GO:0009416">
    <property type="term" value="P:response to light stimulus"/>
    <property type="evidence" value="ECO:0007669"/>
    <property type="project" value="TreeGrafter"/>
</dbReference>
<evidence type="ECO:0000259" key="7">
    <source>
        <dbReference type="PROSITE" id="PS51645"/>
    </source>
</evidence>
<dbReference type="Gene3D" id="1.25.40.80">
    <property type="match status" value="1"/>
</dbReference>
<dbReference type="GO" id="GO:0003904">
    <property type="term" value="F:deoxyribodipyrimidine photo-lyase activity"/>
    <property type="evidence" value="ECO:0007669"/>
    <property type="project" value="UniProtKB-EC"/>
</dbReference>
<reference evidence="8 9" key="1">
    <citation type="journal article" date="2014" name="ISME J.">
        <title>Adaptation of an abundant Roseobacter RCA organism to pelagic systems revealed by genomic and transcriptomic analyses.</title>
        <authorList>
            <person name="Voget S."/>
            <person name="Wemheuer B."/>
            <person name="Brinkhoff T."/>
            <person name="Vollmers J."/>
            <person name="Dietrich S."/>
            <person name="Giebel H.A."/>
            <person name="Beardsley C."/>
            <person name="Sardemann C."/>
            <person name="Bakenhus I."/>
            <person name="Billerbeck S."/>
            <person name="Daniel R."/>
            <person name="Simon M."/>
        </authorList>
    </citation>
    <scope>NUCLEOTIDE SEQUENCE [LARGE SCALE GENOMIC DNA]</scope>
    <source>
        <strain evidence="8 9">RCA23</strain>
    </source>
</reference>
<dbReference type="GO" id="GO:0071949">
    <property type="term" value="F:FAD binding"/>
    <property type="evidence" value="ECO:0007669"/>
    <property type="project" value="TreeGrafter"/>
</dbReference>
<accession>A0AAN0VJL1</accession>
<feature type="domain" description="Photolyase/cryptochrome alpha/beta" evidence="7">
    <location>
        <begin position="30"/>
        <end position="160"/>
    </location>
</feature>
<keyword evidence="9" id="KW-1185">Reference proteome</keyword>
<dbReference type="PANTHER" id="PTHR11455">
    <property type="entry name" value="CRYPTOCHROME"/>
    <property type="match status" value="1"/>
</dbReference>
<dbReference type="InterPro" id="IPR006050">
    <property type="entry name" value="DNA_photolyase_N"/>
</dbReference>
<evidence type="ECO:0000256" key="1">
    <source>
        <dbReference type="ARBA" id="ARBA00001932"/>
    </source>
</evidence>
<protein>
    <submittedName>
        <fullName evidence="8">Deoxyribodipyrimidine photo-lyase PhrB</fullName>
        <ecNumber evidence="8">4.1.99.3</ecNumber>
    </submittedName>
</protein>
<dbReference type="InterPro" id="IPR036155">
    <property type="entry name" value="Crypto/Photolyase_N_sf"/>
</dbReference>
<evidence type="ECO:0000256" key="2">
    <source>
        <dbReference type="ARBA" id="ARBA00022630"/>
    </source>
</evidence>
<evidence type="ECO:0000256" key="4">
    <source>
        <dbReference type="PIRSR" id="PIRSR602081-1"/>
    </source>
</evidence>
<dbReference type="Gene3D" id="1.10.579.10">
    <property type="entry name" value="DNA Cyclobutane Dipyrimidine Photolyase, subunit A, domain 3"/>
    <property type="match status" value="1"/>
</dbReference>
<comment type="similarity">
    <text evidence="5">Belongs to the DNA photolyase family.</text>
</comment>
<dbReference type="Gene3D" id="3.40.50.620">
    <property type="entry name" value="HUPs"/>
    <property type="match status" value="1"/>
</dbReference>
<dbReference type="SUPFAM" id="SSF52425">
    <property type="entry name" value="Cryptochrome/photolyase, N-terminal domain"/>
    <property type="match status" value="1"/>
</dbReference>
<dbReference type="AlphaFoldDB" id="A0AAN0VJL1"/>
<evidence type="ECO:0000313" key="9">
    <source>
        <dbReference type="Proteomes" id="UP000028680"/>
    </source>
</evidence>
<dbReference type="EMBL" id="CP003984">
    <property type="protein sequence ID" value="AII88182.1"/>
    <property type="molecule type" value="Genomic_DNA"/>
</dbReference>
<dbReference type="InterPro" id="IPR005101">
    <property type="entry name" value="Cryptochr/Photolyase_FAD-bd"/>
</dbReference>
<dbReference type="KEGG" id="ptp:RCA23_c26660"/>
<dbReference type="PROSITE" id="PS51645">
    <property type="entry name" value="PHR_CRY_ALPHA_BETA"/>
    <property type="match status" value="1"/>
</dbReference>
<dbReference type="EC" id="4.1.99.3" evidence="8"/>
<gene>
    <name evidence="8" type="primary">phrB2</name>
    <name evidence="8" type="ORF">RCA23_c26660</name>
</gene>
<dbReference type="GO" id="GO:0003677">
    <property type="term" value="F:DNA binding"/>
    <property type="evidence" value="ECO:0007669"/>
    <property type="project" value="TreeGrafter"/>
</dbReference>
<dbReference type="InterPro" id="IPR036134">
    <property type="entry name" value="Crypto/Photolyase_FAD-like_sf"/>
</dbReference>
<sequence>MILTIPPISHTPCVIAQTIRTNQKLKMSQTHNIVWFKRDLRVNDHAPLLSASRQDAPVIPLYIVEPDQWLQPDASRRHWHFIHDCLSDLNKELRELGQELIIKIGHAADIFAQLHSDYHIGTIYTHEETGNLWSYQRDIAVQNLCSGLDIELRTTPTNGIVRKLRSRDSWSNIRNKRMMEAIHPRPNALPSVERCQSDPLPDKCDPMFGNLPIGRVQKGGRIQAVKDLRSFLNHRSRGYLSHISAPNQSEFYCSRLSGHLTFGTLSAREVSQSIAKRRGQLSPEENKSFGRNLRAFESRLAWRCHFIQKIEDQPEIETHCMHPAFANLRETAHNPKQFQAWANGKTGYPFIDACMRNLTAEGWITFRMRAMLVSFASYQLWLDWRVTGPHLARLFTDYEPGIHYSQMQMQSGVTGINAIRIYNPIKQSKEHDPKGVFIRKWVPELKDVPDDFIHEPWAFTPNLMSSSNLSHGQDYPAPIVDHTTATRAAKQKICEVKDGPEFRSAANSVFLKLGSRKTQSTKTRKAKPKNDGQLSLF</sequence>
<feature type="binding site" evidence="4">
    <location>
        <position position="239"/>
    </location>
    <ligand>
        <name>FAD</name>
        <dbReference type="ChEBI" id="CHEBI:57692"/>
    </ligand>
</feature>